<evidence type="ECO:0000313" key="7">
    <source>
        <dbReference type="Proteomes" id="UP000824099"/>
    </source>
</evidence>
<dbReference type="Pfam" id="PF00005">
    <property type="entry name" value="ABC_tran"/>
    <property type="match status" value="1"/>
</dbReference>
<dbReference type="Gene3D" id="3.40.50.300">
    <property type="entry name" value="P-loop containing nucleotide triphosphate hydrolases"/>
    <property type="match status" value="1"/>
</dbReference>
<dbReference type="InterPro" id="IPR003593">
    <property type="entry name" value="AAA+_ATPase"/>
</dbReference>
<dbReference type="FunFam" id="3.40.50.300:FF:000134">
    <property type="entry name" value="Iron-enterobactin ABC transporter ATP-binding protein"/>
    <property type="match status" value="1"/>
</dbReference>
<dbReference type="PROSITE" id="PS00211">
    <property type="entry name" value="ABC_TRANSPORTER_1"/>
    <property type="match status" value="1"/>
</dbReference>
<reference evidence="6" key="2">
    <citation type="journal article" date="2021" name="PeerJ">
        <title>Extensive microbial diversity within the chicken gut microbiome revealed by metagenomics and culture.</title>
        <authorList>
            <person name="Gilroy R."/>
            <person name="Ravi A."/>
            <person name="Getino M."/>
            <person name="Pursley I."/>
            <person name="Horton D.L."/>
            <person name="Alikhan N.F."/>
            <person name="Baker D."/>
            <person name="Gharbi K."/>
            <person name="Hall N."/>
            <person name="Watson M."/>
            <person name="Adriaenssens E.M."/>
            <person name="Foster-Nyarko E."/>
            <person name="Jarju S."/>
            <person name="Secka A."/>
            <person name="Antonio M."/>
            <person name="Oren A."/>
            <person name="Chaudhuri R.R."/>
            <person name="La Ragione R."/>
            <person name="Hildebrand F."/>
            <person name="Pallen M.J."/>
        </authorList>
    </citation>
    <scope>NUCLEOTIDE SEQUENCE</scope>
    <source>
        <strain evidence="6">CHK160-1198</strain>
    </source>
</reference>
<protein>
    <submittedName>
        <fullName evidence="6">ABC transporter ATP-binding protein</fullName>
    </submittedName>
</protein>
<proteinExistence type="predicted"/>
<dbReference type="PANTHER" id="PTHR42794:SF1">
    <property type="entry name" value="HEMIN IMPORT ATP-BINDING PROTEIN HMUV"/>
    <property type="match status" value="1"/>
</dbReference>
<keyword evidence="3 6" id="KW-0067">ATP-binding</keyword>
<dbReference type="SUPFAM" id="SSF52540">
    <property type="entry name" value="P-loop containing nucleoside triphosphate hydrolases"/>
    <property type="match status" value="1"/>
</dbReference>
<dbReference type="SMART" id="SM00382">
    <property type="entry name" value="AAA"/>
    <property type="match status" value="1"/>
</dbReference>
<dbReference type="AlphaFoldDB" id="A0A9D1MRD5"/>
<dbReference type="PANTHER" id="PTHR42794">
    <property type="entry name" value="HEMIN IMPORT ATP-BINDING PROTEIN HMUV"/>
    <property type="match status" value="1"/>
</dbReference>
<dbReference type="Proteomes" id="UP000824099">
    <property type="component" value="Unassembled WGS sequence"/>
</dbReference>
<gene>
    <name evidence="6" type="ORF">IAB06_07670</name>
</gene>
<name>A0A9D1MRD5_9FIRM</name>
<evidence type="ECO:0000313" key="6">
    <source>
        <dbReference type="EMBL" id="HIU64893.1"/>
    </source>
</evidence>
<feature type="domain" description="ABC transporter" evidence="5">
    <location>
        <begin position="5"/>
        <end position="240"/>
    </location>
</feature>
<dbReference type="InterPro" id="IPR027417">
    <property type="entry name" value="P-loop_NTPase"/>
</dbReference>
<evidence type="ECO:0000259" key="5">
    <source>
        <dbReference type="PROSITE" id="PS50893"/>
    </source>
</evidence>
<dbReference type="PROSITE" id="PS50893">
    <property type="entry name" value="ABC_TRANSPORTER_2"/>
    <property type="match status" value="1"/>
</dbReference>
<sequence length="277" mass="30526">MDTVINVQNIDTGYGEKIILNGLSFTIEKGEMIGIVGPNGAGKSTLLKTLRGLLPHKQGTISICNKQIETIKERDFAHLVAYLQQHVDVSFGYTGKELVLAGRYPYLKWWQGESLEDEVIAKQCMEYTGVWDLAERPVQELSGGQKQRILLAKVLAQKTPILFLDEPTTGLDIVYQEEIFRFCSALCRAGKTVIMVAHELNLAAKFCTRLLLVAKGGILADGHCKEVLTSTNLTTAYGVPVSVVANPISNSLDISIIPSEEDEARKEYLVKAICDLL</sequence>
<evidence type="ECO:0000256" key="2">
    <source>
        <dbReference type="ARBA" id="ARBA00022741"/>
    </source>
</evidence>
<dbReference type="GO" id="GO:0016887">
    <property type="term" value="F:ATP hydrolysis activity"/>
    <property type="evidence" value="ECO:0007669"/>
    <property type="project" value="InterPro"/>
</dbReference>
<dbReference type="InterPro" id="IPR017871">
    <property type="entry name" value="ABC_transporter-like_CS"/>
</dbReference>
<accession>A0A9D1MRD5</accession>
<keyword evidence="4" id="KW-1278">Translocase</keyword>
<dbReference type="InterPro" id="IPR003439">
    <property type="entry name" value="ABC_transporter-like_ATP-bd"/>
</dbReference>
<organism evidence="6 7">
    <name type="scientific">Candidatus Avacidaminococcus intestinavium</name>
    <dbReference type="NCBI Taxonomy" id="2840684"/>
    <lineage>
        <taxon>Bacteria</taxon>
        <taxon>Bacillati</taxon>
        <taxon>Bacillota</taxon>
        <taxon>Negativicutes</taxon>
        <taxon>Acidaminococcales</taxon>
        <taxon>Acidaminococcaceae</taxon>
        <taxon>Acidaminococcaceae incertae sedis</taxon>
        <taxon>Candidatus Avacidaminococcus</taxon>
    </lineage>
</organism>
<dbReference type="GO" id="GO:0005524">
    <property type="term" value="F:ATP binding"/>
    <property type="evidence" value="ECO:0007669"/>
    <property type="project" value="UniProtKB-KW"/>
</dbReference>
<evidence type="ECO:0000256" key="4">
    <source>
        <dbReference type="ARBA" id="ARBA00022967"/>
    </source>
</evidence>
<keyword evidence="2" id="KW-0547">Nucleotide-binding</keyword>
<keyword evidence="1" id="KW-0813">Transport</keyword>
<dbReference type="CDD" id="cd03214">
    <property type="entry name" value="ABC_Iron-Siderophores_B12_Hemin"/>
    <property type="match status" value="1"/>
</dbReference>
<comment type="caution">
    <text evidence="6">The sequence shown here is derived from an EMBL/GenBank/DDBJ whole genome shotgun (WGS) entry which is preliminary data.</text>
</comment>
<evidence type="ECO:0000256" key="3">
    <source>
        <dbReference type="ARBA" id="ARBA00022840"/>
    </source>
</evidence>
<dbReference type="EMBL" id="DVNI01000132">
    <property type="protein sequence ID" value="HIU64893.1"/>
    <property type="molecule type" value="Genomic_DNA"/>
</dbReference>
<reference evidence="6" key="1">
    <citation type="submission" date="2020-10" db="EMBL/GenBank/DDBJ databases">
        <authorList>
            <person name="Gilroy R."/>
        </authorList>
    </citation>
    <scope>NUCLEOTIDE SEQUENCE</scope>
    <source>
        <strain evidence="6">CHK160-1198</strain>
    </source>
</reference>
<evidence type="ECO:0000256" key="1">
    <source>
        <dbReference type="ARBA" id="ARBA00022448"/>
    </source>
</evidence>